<dbReference type="Pfam" id="PF13692">
    <property type="entry name" value="Glyco_trans_1_4"/>
    <property type="match status" value="1"/>
</dbReference>
<dbReference type="EMBL" id="CAEZUZ010000012">
    <property type="protein sequence ID" value="CAB4608812.1"/>
    <property type="molecule type" value="Genomic_DNA"/>
</dbReference>
<accession>A0A6J6H564</accession>
<organism evidence="1">
    <name type="scientific">freshwater metagenome</name>
    <dbReference type="NCBI Taxonomy" id="449393"/>
    <lineage>
        <taxon>unclassified sequences</taxon>
        <taxon>metagenomes</taxon>
        <taxon>ecological metagenomes</taxon>
    </lineage>
</organism>
<protein>
    <submittedName>
        <fullName evidence="1">Unannotated protein</fullName>
    </submittedName>
</protein>
<name>A0A6J6H564_9ZZZZ</name>
<dbReference type="PANTHER" id="PTHR12526">
    <property type="entry name" value="GLYCOSYLTRANSFERASE"/>
    <property type="match status" value="1"/>
</dbReference>
<gene>
    <name evidence="1" type="ORF">UFOPK1889_00150</name>
</gene>
<dbReference type="Gene3D" id="3.40.50.2000">
    <property type="entry name" value="Glycogen Phosphorylase B"/>
    <property type="match status" value="2"/>
</dbReference>
<dbReference type="AlphaFoldDB" id="A0A6J6H564"/>
<dbReference type="SUPFAM" id="SSF53756">
    <property type="entry name" value="UDP-Glycosyltransferase/glycogen phosphorylase"/>
    <property type="match status" value="1"/>
</dbReference>
<sequence length="395" mass="41595">MVATAVLENEMTARNPGSSTPVAASFVVLSTYPPTHCGLATFANALCGGLEDVGVAKVGVIRVVDELVNDSDARVVAQLVSGSQRSRVDAARVINGFDYLLVQHEFGIFGGPDGIEVLELLDDVIIPIIVTLHTVPLVPTTGQRQVLEAIAEIAQNLVTMTAAAKDRLLAGYSLDADKVVTVPHGATVPHALETSPAGKTRLLTWGLLGFGKGIEHVIDALALLPDLIDDIEFVIAGQTHPKIVLKEGERYRDMLKRRASVLGVSPMISFDDTYRPLPSLLNLISQSTCVVLPYDSPDQITSGVLVDAIAAGRPVIATGFPHAVELLSGGAGMVVPHQDPAALARAIRQVATNDALVSSMVSATVPLSAEHKWTAVATRYVDVANSASSTWSVAV</sequence>
<reference evidence="1" key="1">
    <citation type="submission" date="2020-05" db="EMBL/GenBank/DDBJ databases">
        <authorList>
            <person name="Chiriac C."/>
            <person name="Salcher M."/>
            <person name="Ghai R."/>
            <person name="Kavagutti S V."/>
        </authorList>
    </citation>
    <scope>NUCLEOTIDE SEQUENCE</scope>
</reference>
<proteinExistence type="predicted"/>
<dbReference type="PANTHER" id="PTHR12526:SF572">
    <property type="entry name" value="BLL5144 PROTEIN"/>
    <property type="match status" value="1"/>
</dbReference>
<evidence type="ECO:0000313" key="1">
    <source>
        <dbReference type="EMBL" id="CAB4608812.1"/>
    </source>
</evidence>